<evidence type="ECO:0000313" key="3">
    <source>
        <dbReference type="RefSeq" id="XP_033460507.1"/>
    </source>
</evidence>
<dbReference type="AlphaFoldDB" id="A0A6J3M5Z2"/>
<dbReference type="Proteomes" id="UP000504637">
    <property type="component" value="Unplaced"/>
</dbReference>
<dbReference type="GeneID" id="54359103"/>
<feature type="compositionally biased region" description="Low complexity" evidence="1">
    <location>
        <begin position="367"/>
        <end position="378"/>
    </location>
</feature>
<dbReference type="OrthoDB" id="3357341at2759"/>
<evidence type="ECO:0000256" key="1">
    <source>
        <dbReference type="SAM" id="MobiDB-lite"/>
    </source>
</evidence>
<dbReference type="RefSeq" id="XP_033460507.1">
    <property type="nucleotide sequence ID" value="XM_033601303.1"/>
</dbReference>
<gene>
    <name evidence="3" type="ORF">K489DRAFT_318303</name>
</gene>
<keyword evidence="2" id="KW-1185">Reference proteome</keyword>
<feature type="compositionally biased region" description="Pro residues" evidence="1">
    <location>
        <begin position="283"/>
        <end position="294"/>
    </location>
</feature>
<protein>
    <submittedName>
        <fullName evidence="3">Uncharacterized protein</fullName>
    </submittedName>
</protein>
<feature type="region of interest" description="Disordered" evidence="1">
    <location>
        <begin position="322"/>
        <end position="410"/>
    </location>
</feature>
<name>A0A6J3M5Z2_9PEZI</name>
<sequence>NLPAFILRPSGDGIKHHRDIYLTYQGNEPAPNYILHYADPASTVAAHKNCYAAAIFDCFNPEILYGEVLARPDWTQPTLSAEELRRNGGIPPPPQPIIPNEFVIQLYNPEQQVKVELRPGKWGSSDSYEFSLPQHTFREPSASNIDRGQHDPAMLATTPKLNFVWRKESVLSKDLTCFMTGKSTDTWDKRKARKDPDIAIALWRSMRELTLYEPNLQRLELEDPKGLEVVLLLGAIVIRDLFFTGREHVRELFNVGDAQSSRKLSAGGRTLSNEEPKHFQPGAPGPHAPPPMPLRPNDSKQQPERADEAERLRLLKIVEQEERDRQAAIERETERLRQEYGVPGEPEGRGSRKSPKAGSRVSFMQPSNNEHGSSSSNGAFMMSGANGNTGGLNVQKPAKKKSFFSLRSAS</sequence>
<evidence type="ECO:0000313" key="2">
    <source>
        <dbReference type="Proteomes" id="UP000504637"/>
    </source>
</evidence>
<organism evidence="3">
    <name type="scientific">Dissoconium aciculare CBS 342.82</name>
    <dbReference type="NCBI Taxonomy" id="1314786"/>
    <lineage>
        <taxon>Eukaryota</taxon>
        <taxon>Fungi</taxon>
        <taxon>Dikarya</taxon>
        <taxon>Ascomycota</taxon>
        <taxon>Pezizomycotina</taxon>
        <taxon>Dothideomycetes</taxon>
        <taxon>Dothideomycetidae</taxon>
        <taxon>Mycosphaerellales</taxon>
        <taxon>Dissoconiaceae</taxon>
        <taxon>Dissoconium</taxon>
    </lineage>
</organism>
<feature type="compositionally biased region" description="Basic and acidic residues" evidence="1">
    <location>
        <begin position="297"/>
        <end position="307"/>
    </location>
</feature>
<proteinExistence type="predicted"/>
<reference evidence="3" key="1">
    <citation type="submission" date="2020-01" db="EMBL/GenBank/DDBJ databases">
        <authorList>
            <consortium name="DOE Joint Genome Institute"/>
            <person name="Haridas S."/>
            <person name="Albert R."/>
            <person name="Binder M."/>
            <person name="Bloem J."/>
            <person name="Labutti K."/>
            <person name="Salamov A."/>
            <person name="Andreopoulos B."/>
            <person name="Baker S.E."/>
            <person name="Barry K."/>
            <person name="Bills G."/>
            <person name="Bluhm B.H."/>
            <person name="Cannon C."/>
            <person name="Castanera R."/>
            <person name="Culley D.E."/>
            <person name="Daum C."/>
            <person name="Ezra D."/>
            <person name="Gonzalez J.B."/>
            <person name="Henrissat B."/>
            <person name="Kuo A."/>
            <person name="Liang C."/>
            <person name="Lipzen A."/>
            <person name="Lutzoni F."/>
            <person name="Magnuson J."/>
            <person name="Mondo S."/>
            <person name="Nolan M."/>
            <person name="Ohm R."/>
            <person name="Pangilinan J."/>
            <person name="Park H.-J."/>
            <person name="Ramirez L."/>
            <person name="Alfaro M."/>
            <person name="Sun H."/>
            <person name="Tritt A."/>
            <person name="Yoshinaga Y."/>
            <person name="Zwiers L.-H."/>
            <person name="Turgeon B.G."/>
            <person name="Goodwin S.B."/>
            <person name="Spatafora J.W."/>
            <person name="Crous P.W."/>
            <person name="Grigoriev I.V."/>
        </authorList>
    </citation>
    <scope>NUCLEOTIDE SEQUENCE</scope>
    <source>
        <strain evidence="3">CBS 342.82</strain>
    </source>
</reference>
<reference evidence="3" key="2">
    <citation type="submission" date="2020-04" db="EMBL/GenBank/DDBJ databases">
        <authorList>
            <consortium name="NCBI Genome Project"/>
        </authorList>
    </citation>
    <scope>NUCLEOTIDE SEQUENCE</scope>
    <source>
        <strain evidence="3">CBS 342.82</strain>
    </source>
</reference>
<accession>A0A6J3M5Z2</accession>
<feature type="compositionally biased region" description="Basic and acidic residues" evidence="1">
    <location>
        <begin position="322"/>
        <end position="338"/>
    </location>
</feature>
<feature type="non-terminal residue" evidence="3">
    <location>
        <position position="1"/>
    </location>
</feature>
<reference evidence="3" key="3">
    <citation type="submission" date="2025-08" db="UniProtKB">
        <authorList>
            <consortium name="RefSeq"/>
        </authorList>
    </citation>
    <scope>IDENTIFICATION</scope>
    <source>
        <strain evidence="3">CBS 342.82</strain>
    </source>
</reference>
<feature type="region of interest" description="Disordered" evidence="1">
    <location>
        <begin position="259"/>
        <end position="307"/>
    </location>
</feature>